<dbReference type="Proteomes" id="UP001499843">
    <property type="component" value="Unassembled WGS sequence"/>
</dbReference>
<accession>A0ABN3CQ78</accession>
<comment type="caution">
    <text evidence="4">The sequence shown here is derived from an EMBL/GenBank/DDBJ whole genome shotgun (WGS) entry which is preliminary data.</text>
</comment>
<keyword evidence="5" id="KW-1185">Reference proteome</keyword>
<feature type="region of interest" description="Disordered" evidence="1">
    <location>
        <begin position="159"/>
        <end position="201"/>
    </location>
</feature>
<feature type="domain" description="F5/8 type C" evidence="3">
    <location>
        <begin position="35"/>
        <end position="167"/>
    </location>
</feature>
<dbReference type="SUPFAM" id="SSF49785">
    <property type="entry name" value="Galactose-binding domain-like"/>
    <property type="match status" value="1"/>
</dbReference>
<dbReference type="Gene3D" id="2.60.120.260">
    <property type="entry name" value="Galactose-binding domain-like"/>
    <property type="match status" value="1"/>
</dbReference>
<organism evidence="4 5">
    <name type="scientific">Nonomuraea monospora</name>
    <dbReference type="NCBI Taxonomy" id="568818"/>
    <lineage>
        <taxon>Bacteria</taxon>
        <taxon>Bacillati</taxon>
        <taxon>Actinomycetota</taxon>
        <taxon>Actinomycetes</taxon>
        <taxon>Streptosporangiales</taxon>
        <taxon>Streptosporangiaceae</taxon>
        <taxon>Nonomuraea</taxon>
    </lineage>
</organism>
<dbReference type="RefSeq" id="WP_344484063.1">
    <property type="nucleotide sequence ID" value="NZ_BAAAQX010000021.1"/>
</dbReference>
<dbReference type="InterPro" id="IPR000421">
    <property type="entry name" value="FA58C"/>
</dbReference>
<reference evidence="4 5" key="1">
    <citation type="journal article" date="2019" name="Int. J. Syst. Evol. Microbiol.">
        <title>The Global Catalogue of Microorganisms (GCM) 10K type strain sequencing project: providing services to taxonomists for standard genome sequencing and annotation.</title>
        <authorList>
            <consortium name="The Broad Institute Genomics Platform"/>
            <consortium name="The Broad Institute Genome Sequencing Center for Infectious Disease"/>
            <person name="Wu L."/>
            <person name="Ma J."/>
        </authorList>
    </citation>
    <scope>NUCLEOTIDE SEQUENCE [LARGE SCALE GENOMIC DNA]</scope>
    <source>
        <strain evidence="4 5">JCM 16114</strain>
    </source>
</reference>
<dbReference type="Pfam" id="PF00754">
    <property type="entry name" value="F5_F8_type_C"/>
    <property type="match status" value="1"/>
</dbReference>
<dbReference type="PROSITE" id="PS50022">
    <property type="entry name" value="FA58C_3"/>
    <property type="match status" value="1"/>
</dbReference>
<keyword evidence="2" id="KW-0732">Signal</keyword>
<feature type="compositionally biased region" description="Low complexity" evidence="1">
    <location>
        <begin position="189"/>
        <end position="201"/>
    </location>
</feature>
<dbReference type="InterPro" id="IPR008979">
    <property type="entry name" value="Galactose-bd-like_sf"/>
</dbReference>
<evidence type="ECO:0000256" key="1">
    <source>
        <dbReference type="SAM" id="MobiDB-lite"/>
    </source>
</evidence>
<feature type="compositionally biased region" description="Low complexity" evidence="1">
    <location>
        <begin position="162"/>
        <end position="171"/>
    </location>
</feature>
<dbReference type="EMBL" id="BAAAQX010000021">
    <property type="protein sequence ID" value="GAA2211457.1"/>
    <property type="molecule type" value="Genomic_DNA"/>
</dbReference>
<name>A0ABN3CQ78_9ACTN</name>
<gene>
    <name evidence="4" type="ORF">GCM10009850_069170</name>
</gene>
<feature type="chain" id="PRO_5045352804" description="F5/8 type C domain-containing protein" evidence="2">
    <location>
        <begin position="38"/>
        <end position="201"/>
    </location>
</feature>
<protein>
    <recommendedName>
        <fullName evidence="3">F5/8 type C domain-containing protein</fullName>
    </recommendedName>
</protein>
<sequence length="201" mass="21011">MHPTRSSGRLRRSAVAVAVALAGLVLSGLTPAAPARAADVLLSQGRPATASSSEGAAWSAAAAVDGDRTGTRWSSSFSDPQWLQVDLGAPAAVTRVVLDWEAAYARSFRIQTSNDAATWTDAYATTTGTGGTQTVDLTATARYVRMYGTARATGYGYSLWERPTTSPARQAPPRRPRTGSRAPAPPTPAARRTGAPARSRP</sequence>
<proteinExistence type="predicted"/>
<evidence type="ECO:0000313" key="4">
    <source>
        <dbReference type="EMBL" id="GAA2211457.1"/>
    </source>
</evidence>
<evidence type="ECO:0000313" key="5">
    <source>
        <dbReference type="Proteomes" id="UP001499843"/>
    </source>
</evidence>
<evidence type="ECO:0000256" key="2">
    <source>
        <dbReference type="SAM" id="SignalP"/>
    </source>
</evidence>
<evidence type="ECO:0000259" key="3">
    <source>
        <dbReference type="PROSITE" id="PS50022"/>
    </source>
</evidence>
<feature type="signal peptide" evidence="2">
    <location>
        <begin position="1"/>
        <end position="37"/>
    </location>
</feature>